<evidence type="ECO:0000313" key="2">
    <source>
        <dbReference type="EMBL" id="CAB4169867.1"/>
    </source>
</evidence>
<dbReference type="InterPro" id="IPR011604">
    <property type="entry name" value="PDDEXK-like_dom_sf"/>
</dbReference>
<feature type="compositionally biased region" description="Basic and acidic residues" evidence="1">
    <location>
        <begin position="268"/>
        <end position="292"/>
    </location>
</feature>
<accession>A0A6J5PFJ8</accession>
<evidence type="ECO:0000313" key="3">
    <source>
        <dbReference type="EMBL" id="CAB4197458.1"/>
    </source>
</evidence>
<feature type="region of interest" description="Disordered" evidence="1">
    <location>
        <begin position="259"/>
        <end position="304"/>
    </location>
</feature>
<dbReference type="Gene3D" id="3.90.320.10">
    <property type="match status" value="1"/>
</dbReference>
<protein>
    <submittedName>
        <fullName evidence="2">Uncharacterized protein</fullName>
    </submittedName>
</protein>
<evidence type="ECO:0000313" key="4">
    <source>
        <dbReference type="EMBL" id="CAB4210580.1"/>
    </source>
</evidence>
<reference evidence="2" key="1">
    <citation type="submission" date="2020-05" db="EMBL/GenBank/DDBJ databases">
        <authorList>
            <person name="Chiriac C."/>
            <person name="Salcher M."/>
            <person name="Ghai R."/>
            <person name="Kavagutti S V."/>
        </authorList>
    </citation>
    <scope>NUCLEOTIDE SEQUENCE</scope>
</reference>
<name>A0A6J5PFJ8_9CAUD</name>
<dbReference type="EMBL" id="LR796854">
    <property type="protein sequence ID" value="CAB4169867.1"/>
    <property type="molecule type" value="Genomic_DNA"/>
</dbReference>
<dbReference type="EMBL" id="LR797267">
    <property type="protein sequence ID" value="CAB4197458.1"/>
    <property type="molecule type" value="Genomic_DNA"/>
</dbReference>
<organism evidence="2">
    <name type="scientific">uncultured Caudovirales phage</name>
    <dbReference type="NCBI Taxonomy" id="2100421"/>
    <lineage>
        <taxon>Viruses</taxon>
        <taxon>Duplodnaviria</taxon>
        <taxon>Heunggongvirae</taxon>
        <taxon>Uroviricota</taxon>
        <taxon>Caudoviricetes</taxon>
        <taxon>Peduoviridae</taxon>
        <taxon>Maltschvirus</taxon>
        <taxon>Maltschvirus maltsch</taxon>
    </lineage>
</organism>
<dbReference type="InterPro" id="IPR021229">
    <property type="entry name" value="DUF2800"/>
</dbReference>
<sequence>MGLEHSERRHSKFSASGAERWTNCSGSVELSEGLPDKSSVYSIEGTTAHEVLEFVLDKAVKTGDMPSRLSLEFDWKWQGSPNKEMITHAVNTAEFLLRLHERTPGSEFLVETRVHLPFIHKDMFGTFDSAVVEHFGTLHVFDYKYGAGHAVSPVKNLQMIFYGMALAAKYDWNFKRVRLWIIQPRIKGYDGPMFWEIPTAELKTYVDKFKAAVKRVQESPLTYVSGAHCHWCKAKAKCPITRQNKINKAQSVFTALPEEGINGEEKEESFKEENFKSEGKAARERQKEKEINRAFSKTAQRRAR</sequence>
<dbReference type="Pfam" id="PF10926">
    <property type="entry name" value="DUF2800"/>
    <property type="match status" value="1"/>
</dbReference>
<proteinExistence type="predicted"/>
<dbReference type="EMBL" id="LR797363">
    <property type="protein sequence ID" value="CAB4210580.1"/>
    <property type="molecule type" value="Genomic_DNA"/>
</dbReference>
<evidence type="ECO:0000256" key="1">
    <source>
        <dbReference type="SAM" id="MobiDB-lite"/>
    </source>
</evidence>
<gene>
    <name evidence="3" type="ORF">UFOVP1318_17</name>
    <name evidence="4" type="ORF">UFOVP1430_27</name>
    <name evidence="2" type="ORF">UFOVP903_29</name>
</gene>